<dbReference type="Gene3D" id="1.25.40.10">
    <property type="entry name" value="Tetratricopeptide repeat domain"/>
    <property type="match status" value="1"/>
</dbReference>
<dbReference type="RefSeq" id="WP_215883463.1">
    <property type="nucleotide sequence ID" value="NZ_JAAOMP010000073.1"/>
</dbReference>
<dbReference type="Proteomes" id="UP000755654">
    <property type="component" value="Unassembled WGS sequence"/>
</dbReference>
<sequence>MKKNFHIESLISQSIIALLVFFGLTASSQAMQYYHGPLVQASKGCFNKDSEAIKALAQGSSKGNYEDIQAYAAYWVCKTQPEKAIPLLKKSSNMGNGWSSQMLAHYSLQKPQIDGTTALKYMNRSALQGNAWAARELANIYLNGLYGIGVDLHKASYWALYAENVKEIVPNTFYLAASYRNGWGVPKNLKKAKQLYAETMHVLKEAADGGDPYADMLFFEFYTKYSQDVGMKKNMRQASYWLNKAAAKGYPPAIAILSAKKERITHE</sequence>
<accession>A0ABS5ZXE5</accession>
<dbReference type="InterPro" id="IPR006597">
    <property type="entry name" value="Sel1-like"/>
</dbReference>
<dbReference type="PANTHER" id="PTHR11102:SF160">
    <property type="entry name" value="ERAD-ASSOCIATED E3 UBIQUITIN-PROTEIN LIGASE COMPONENT HRD3"/>
    <property type="match status" value="1"/>
</dbReference>
<dbReference type="InterPro" id="IPR011990">
    <property type="entry name" value="TPR-like_helical_dom_sf"/>
</dbReference>
<evidence type="ECO:0000313" key="1">
    <source>
        <dbReference type="EMBL" id="MBU2759793.1"/>
    </source>
</evidence>
<dbReference type="Pfam" id="PF08238">
    <property type="entry name" value="Sel1"/>
    <property type="match status" value="4"/>
</dbReference>
<dbReference type="SUPFAM" id="SSF81901">
    <property type="entry name" value="HCP-like"/>
    <property type="match status" value="1"/>
</dbReference>
<evidence type="ECO:0000313" key="2">
    <source>
        <dbReference type="Proteomes" id="UP000755654"/>
    </source>
</evidence>
<name>A0ABS5ZXE5_9PROT</name>
<proteinExistence type="predicted"/>
<dbReference type="InterPro" id="IPR050767">
    <property type="entry name" value="Sel1_AlgK"/>
</dbReference>
<organism evidence="1 2">
    <name type="scientific">Acidithiobacillus sulfurivorans</name>
    <dbReference type="NCBI Taxonomy" id="1958756"/>
    <lineage>
        <taxon>Bacteria</taxon>
        <taxon>Pseudomonadati</taxon>
        <taxon>Pseudomonadota</taxon>
        <taxon>Acidithiobacillia</taxon>
        <taxon>Acidithiobacillales</taxon>
        <taxon>Acidithiobacillaceae</taxon>
        <taxon>Acidithiobacillus</taxon>
    </lineage>
</organism>
<dbReference type="EMBL" id="JAAOMP010000073">
    <property type="protein sequence ID" value="MBU2759793.1"/>
    <property type="molecule type" value="Genomic_DNA"/>
</dbReference>
<comment type="caution">
    <text evidence="1">The sequence shown here is derived from an EMBL/GenBank/DDBJ whole genome shotgun (WGS) entry which is preliminary data.</text>
</comment>
<protein>
    <submittedName>
        <fullName evidence="1">Sel1 repeat family protein</fullName>
    </submittedName>
</protein>
<dbReference type="PANTHER" id="PTHR11102">
    <property type="entry name" value="SEL-1-LIKE PROTEIN"/>
    <property type="match status" value="1"/>
</dbReference>
<gene>
    <name evidence="1" type="ORF">HAP95_06450</name>
</gene>
<dbReference type="SMART" id="SM00671">
    <property type="entry name" value="SEL1"/>
    <property type="match status" value="3"/>
</dbReference>
<reference evidence="1 2" key="1">
    <citation type="journal article" date="2021" name="ISME J.">
        <title>Genomic evolution of the class Acidithiobacillia: deep-branching Proteobacteria living in extreme acidic conditions.</title>
        <authorList>
            <person name="Moya-Beltran A."/>
            <person name="Beard S."/>
            <person name="Rojas-Villalobos C."/>
            <person name="Issotta F."/>
            <person name="Gallardo Y."/>
            <person name="Ulloa R."/>
            <person name="Giaveno A."/>
            <person name="Degli Esposti M."/>
            <person name="Johnson D.B."/>
            <person name="Quatrini R."/>
        </authorList>
    </citation>
    <scope>NUCLEOTIDE SEQUENCE [LARGE SCALE GENOMIC DNA]</scope>
    <source>
        <strain evidence="1 2">RW2</strain>
    </source>
</reference>
<keyword evidence="2" id="KW-1185">Reference proteome</keyword>